<keyword evidence="4" id="KW-1185">Reference proteome</keyword>
<dbReference type="InterPro" id="IPR023296">
    <property type="entry name" value="Glyco_hydro_beta-prop_sf"/>
</dbReference>
<dbReference type="Proteomes" id="UP000708576">
    <property type="component" value="Unassembled WGS sequence"/>
</dbReference>
<keyword evidence="1" id="KW-0812">Transmembrane</keyword>
<dbReference type="RefSeq" id="WP_212216326.1">
    <property type="nucleotide sequence ID" value="NZ_JAGUCO010000008.1"/>
</dbReference>
<keyword evidence="1" id="KW-1133">Transmembrane helix</keyword>
<comment type="caution">
    <text evidence="3">The sequence shown here is derived from an EMBL/GenBank/DDBJ whole genome shotgun (WGS) entry which is preliminary data.</text>
</comment>
<dbReference type="EMBL" id="JAGUCO010000008">
    <property type="protein sequence ID" value="MBS2099081.1"/>
    <property type="molecule type" value="Genomic_DNA"/>
</dbReference>
<proteinExistence type="predicted"/>
<accession>A0ABS5JVZ7</accession>
<gene>
    <name evidence="3" type="ORF">KEM10_12385</name>
</gene>
<organism evidence="3 4">
    <name type="scientific">Carboxylicivirga linearis</name>
    <dbReference type="NCBI Taxonomy" id="1628157"/>
    <lineage>
        <taxon>Bacteria</taxon>
        <taxon>Pseudomonadati</taxon>
        <taxon>Bacteroidota</taxon>
        <taxon>Bacteroidia</taxon>
        <taxon>Marinilabiliales</taxon>
        <taxon>Marinilabiliaceae</taxon>
        <taxon>Carboxylicivirga</taxon>
    </lineage>
</organism>
<dbReference type="Pfam" id="PF24793">
    <property type="entry name" value="GINT1_N"/>
    <property type="match status" value="1"/>
</dbReference>
<evidence type="ECO:0000256" key="1">
    <source>
        <dbReference type="SAM" id="Phobius"/>
    </source>
</evidence>
<feature type="transmembrane region" description="Helical" evidence="1">
    <location>
        <begin position="6"/>
        <end position="23"/>
    </location>
</feature>
<protein>
    <recommendedName>
        <fullName evidence="2">Glucosamine inositolphosphorylceramide transferase 1 N-terminal domain-containing protein</fullName>
    </recommendedName>
</protein>
<evidence type="ECO:0000313" key="3">
    <source>
        <dbReference type="EMBL" id="MBS2099081.1"/>
    </source>
</evidence>
<evidence type="ECO:0000259" key="2">
    <source>
        <dbReference type="Pfam" id="PF24793"/>
    </source>
</evidence>
<sequence>MLIVSSVLVFLIILGIFHFRYPFIYKHRGKQKWSVGISRSDENTLGHIVSTLDSETLKQKYGFDGIADPWMISAEDGLYLFVEVLKVFKGELRVFKSNNLLDWTLLGEPINEEFHLSYPQVIEKNNTYYLLPETAKAEKVILYKSTNWPLGWEQSETWLEGEYLDTTYFEFKGNHYLINVDRNSVCHLFVSSEFENAKWQEHPKSPLGIGNRFRPGGRPIVTDQEVIIPVQCRRKGYGTAVYQLILHKLSATELKFRKGKAMLKAIDGTVFNSGIHHMDYFNFRDKDYMVFDGRGGKGAVYRIINFKRSFKENIYDLLSSIHYPKHLPFLDNW</sequence>
<evidence type="ECO:0000313" key="4">
    <source>
        <dbReference type="Proteomes" id="UP000708576"/>
    </source>
</evidence>
<name>A0ABS5JVZ7_9BACT</name>
<dbReference type="InterPro" id="IPR056442">
    <property type="entry name" value="GINT1_N"/>
</dbReference>
<dbReference type="Gene3D" id="2.115.10.20">
    <property type="entry name" value="Glycosyl hydrolase domain, family 43"/>
    <property type="match status" value="1"/>
</dbReference>
<feature type="domain" description="Glucosamine inositolphosphorylceramide transferase 1 N-terminal" evidence="2">
    <location>
        <begin position="59"/>
        <end position="288"/>
    </location>
</feature>
<keyword evidence="1" id="KW-0472">Membrane</keyword>
<reference evidence="3 4" key="1">
    <citation type="journal article" date="2015" name="Int. J. Syst. Evol. Microbiol.">
        <title>Carboxylicivirga linearis sp. nov., isolated from a sea cucumber culture pond.</title>
        <authorList>
            <person name="Wang F.Q."/>
            <person name="Zhou Y.X."/>
            <person name="Lin X.Z."/>
            <person name="Chen G.J."/>
            <person name="Du Z.J."/>
        </authorList>
    </citation>
    <scope>NUCLEOTIDE SEQUENCE [LARGE SCALE GENOMIC DNA]</scope>
    <source>
        <strain evidence="3 4">FB218</strain>
    </source>
</reference>
<dbReference type="SUPFAM" id="SSF75005">
    <property type="entry name" value="Arabinanase/levansucrase/invertase"/>
    <property type="match status" value="1"/>
</dbReference>